<dbReference type="PIRSF" id="PIRSF018266">
    <property type="entry name" value="FecR"/>
    <property type="match status" value="1"/>
</dbReference>
<dbReference type="Gene3D" id="3.55.50.30">
    <property type="match status" value="1"/>
</dbReference>
<sequence length="363" mass="42224">MGENNNIIEELIDKQLSGLLSSEEYTYLRQWYNASPENKKQYEEYCILKKYLHVLNSKKRFRPSVESAYKRFVVRIGTISRKHRTLSLYRTLRYAAILLLVFGLGATAFYFFQSHYIQTQLTQTIEIPFGSKSKIVLPDGTTVWLNSGSILSYENNFGKNNRDVKLSGEGYFEVTKNRNLPFKVFSGKVQVEVLGTKFNFKSYSDDESAKVTLVEGSLNVGIEDKKQEVHLVPNQQAIFDKAKKDMKVKNVKADLFAMWTLPKEEPIDEKQMNVDKALAKTENPNITLRNTLFFDEESLIQIVRDLERVFNVQIEIKDEKLKSEKFYGDFRNEETLYDILKMMAESNNLRYVVDNNKIVISRK</sequence>
<evidence type="ECO:0000259" key="3">
    <source>
        <dbReference type="Pfam" id="PF16344"/>
    </source>
</evidence>
<dbReference type="AlphaFoldDB" id="A0A413VMV1"/>
<dbReference type="InterPro" id="IPR006860">
    <property type="entry name" value="FecR"/>
</dbReference>
<keyword evidence="1" id="KW-0472">Membrane</keyword>
<protein>
    <submittedName>
        <fullName evidence="4">FecR family protein</fullName>
    </submittedName>
</protein>
<dbReference type="Pfam" id="PF16344">
    <property type="entry name" value="FecR_C"/>
    <property type="match status" value="1"/>
</dbReference>
<dbReference type="RefSeq" id="WP_002562636.1">
    <property type="nucleotide sequence ID" value="NZ_CABJFV010000007.1"/>
</dbReference>
<dbReference type="PANTHER" id="PTHR30273:SF2">
    <property type="entry name" value="PROTEIN FECR"/>
    <property type="match status" value="1"/>
</dbReference>
<proteinExistence type="predicted"/>
<dbReference type="InterPro" id="IPR032508">
    <property type="entry name" value="FecR_C"/>
</dbReference>
<evidence type="ECO:0000313" key="4">
    <source>
        <dbReference type="EMBL" id="RHB34957.1"/>
    </source>
</evidence>
<reference evidence="4 5" key="1">
    <citation type="submission" date="2018-08" db="EMBL/GenBank/DDBJ databases">
        <title>A genome reference for cultivated species of the human gut microbiota.</title>
        <authorList>
            <person name="Zou Y."/>
            <person name="Xue W."/>
            <person name="Luo G."/>
        </authorList>
    </citation>
    <scope>NUCLEOTIDE SEQUENCE [LARGE SCALE GENOMIC DNA]</scope>
    <source>
        <strain evidence="4 5">AM40-30BH</strain>
    </source>
</reference>
<comment type="caution">
    <text evidence="4">The sequence shown here is derived from an EMBL/GenBank/DDBJ whole genome shotgun (WGS) entry which is preliminary data.</text>
</comment>
<feature type="domain" description="Protein FecR C-terminal" evidence="3">
    <location>
        <begin position="292"/>
        <end position="360"/>
    </location>
</feature>
<dbReference type="FunFam" id="2.60.120.1440:FF:000001">
    <property type="entry name" value="Putative anti-sigma factor"/>
    <property type="match status" value="1"/>
</dbReference>
<dbReference type="PANTHER" id="PTHR30273">
    <property type="entry name" value="PERIPLASMIC SIGNAL SENSOR AND SIGMA FACTOR ACTIVATOR FECR-RELATED"/>
    <property type="match status" value="1"/>
</dbReference>
<dbReference type="InterPro" id="IPR012373">
    <property type="entry name" value="Ferrdict_sens_TM"/>
</dbReference>
<organism evidence="4 5">
    <name type="scientific">Bacteroides nordii</name>
    <dbReference type="NCBI Taxonomy" id="291645"/>
    <lineage>
        <taxon>Bacteria</taxon>
        <taxon>Pseudomonadati</taxon>
        <taxon>Bacteroidota</taxon>
        <taxon>Bacteroidia</taxon>
        <taxon>Bacteroidales</taxon>
        <taxon>Bacteroidaceae</taxon>
        <taxon>Bacteroides</taxon>
    </lineage>
</organism>
<evidence type="ECO:0000259" key="2">
    <source>
        <dbReference type="Pfam" id="PF04773"/>
    </source>
</evidence>
<dbReference type="Gene3D" id="2.60.120.1440">
    <property type="match status" value="1"/>
</dbReference>
<name>A0A413VMV1_9BACE</name>
<gene>
    <name evidence="4" type="ORF">DW888_10890</name>
</gene>
<feature type="transmembrane region" description="Helical" evidence="1">
    <location>
        <begin position="91"/>
        <end position="112"/>
    </location>
</feature>
<dbReference type="Proteomes" id="UP000284379">
    <property type="component" value="Unassembled WGS sequence"/>
</dbReference>
<feature type="domain" description="FecR protein" evidence="2">
    <location>
        <begin position="124"/>
        <end position="217"/>
    </location>
</feature>
<dbReference type="GO" id="GO:0016989">
    <property type="term" value="F:sigma factor antagonist activity"/>
    <property type="evidence" value="ECO:0007669"/>
    <property type="project" value="TreeGrafter"/>
</dbReference>
<dbReference type="EMBL" id="QSGO01000007">
    <property type="protein sequence ID" value="RHB34957.1"/>
    <property type="molecule type" value="Genomic_DNA"/>
</dbReference>
<dbReference type="Pfam" id="PF04773">
    <property type="entry name" value="FecR"/>
    <property type="match status" value="1"/>
</dbReference>
<evidence type="ECO:0000313" key="5">
    <source>
        <dbReference type="Proteomes" id="UP000284379"/>
    </source>
</evidence>
<accession>A0A413VMV1</accession>
<dbReference type="GeneID" id="69501853"/>
<keyword evidence="1" id="KW-1133">Transmembrane helix</keyword>
<keyword evidence="1" id="KW-0812">Transmembrane</keyword>
<evidence type="ECO:0000256" key="1">
    <source>
        <dbReference type="SAM" id="Phobius"/>
    </source>
</evidence>